<comment type="subcellular location">
    <subcellularLocation>
        <location evidence="1">Endomembrane system</location>
        <topology evidence="1">Multi-pass membrane protein</topology>
    </subcellularLocation>
</comment>
<feature type="compositionally biased region" description="Polar residues" evidence="5">
    <location>
        <begin position="1"/>
        <end position="11"/>
    </location>
</feature>
<dbReference type="InterPro" id="IPR010652">
    <property type="entry name" value="DUF1232"/>
</dbReference>
<evidence type="ECO:0000313" key="9">
    <source>
        <dbReference type="Proteomes" id="UP000650467"/>
    </source>
</evidence>
<feature type="region of interest" description="Disordered" evidence="5">
    <location>
        <begin position="276"/>
        <end position="303"/>
    </location>
</feature>
<comment type="caution">
    <text evidence="8">The sequence shown here is derived from an EMBL/GenBank/DDBJ whole genome shotgun (WGS) entry which is preliminary data.</text>
</comment>
<evidence type="ECO:0000259" key="7">
    <source>
        <dbReference type="Pfam" id="PF06803"/>
    </source>
</evidence>
<keyword evidence="4 6" id="KW-0472">Membrane</keyword>
<evidence type="ECO:0000313" key="8">
    <source>
        <dbReference type="EMBL" id="KAG2431120.1"/>
    </source>
</evidence>
<proteinExistence type="predicted"/>
<evidence type="ECO:0000256" key="1">
    <source>
        <dbReference type="ARBA" id="ARBA00004127"/>
    </source>
</evidence>
<dbReference type="Proteomes" id="UP000650467">
    <property type="component" value="Unassembled WGS sequence"/>
</dbReference>
<evidence type="ECO:0000256" key="3">
    <source>
        <dbReference type="ARBA" id="ARBA00022989"/>
    </source>
</evidence>
<feature type="domain" description="DUF1232" evidence="7">
    <location>
        <begin position="90"/>
        <end position="124"/>
    </location>
</feature>
<sequence>MADGSSTTHETPLQPETPASPEGVLAAGTQRPFAPPPADGATESGSPEGQQPPRKLTLYGRLKKAAKALKHEVLAIYYAMHDPRTPWLPKAIAFVILAYALSPLDLVPDFIPVLGILDDLILLPALLWLAIWLLPHGVMEEARQRAHVEPFRPGRNWLVATFIAAMWVGCLEWLLWFLVNRYGTPLLKQYQLEAMVGLGAVCGIVFWIWMAGKIQKERKKQIQANRSAVLAKAGEEREAAAAAAAAMAEAAEAPHVDLEAALEGAAVAVIAGRRGGGGGGGSGDGDDLTRPLLAGDAAADDRV</sequence>
<dbReference type="EMBL" id="JAEHOC010000025">
    <property type="protein sequence ID" value="KAG2431120.1"/>
    <property type="molecule type" value="Genomic_DNA"/>
</dbReference>
<evidence type="ECO:0000256" key="2">
    <source>
        <dbReference type="ARBA" id="ARBA00022692"/>
    </source>
</evidence>
<organism evidence="8 9">
    <name type="scientific">Chlamydomonas incerta</name>
    <dbReference type="NCBI Taxonomy" id="51695"/>
    <lineage>
        <taxon>Eukaryota</taxon>
        <taxon>Viridiplantae</taxon>
        <taxon>Chlorophyta</taxon>
        <taxon>core chlorophytes</taxon>
        <taxon>Chlorophyceae</taxon>
        <taxon>CS clade</taxon>
        <taxon>Chlamydomonadales</taxon>
        <taxon>Chlamydomonadaceae</taxon>
        <taxon>Chlamydomonas</taxon>
    </lineage>
</organism>
<gene>
    <name evidence="8" type="ORF">HXX76_009650</name>
</gene>
<keyword evidence="3 6" id="KW-1133">Transmembrane helix</keyword>
<dbReference type="OrthoDB" id="539193at2759"/>
<reference evidence="8" key="1">
    <citation type="journal article" date="2020" name="bioRxiv">
        <title>Comparative genomics of Chlamydomonas.</title>
        <authorList>
            <person name="Craig R.J."/>
            <person name="Hasan A.R."/>
            <person name="Ness R.W."/>
            <person name="Keightley P.D."/>
        </authorList>
    </citation>
    <scope>NUCLEOTIDE SEQUENCE</scope>
    <source>
        <strain evidence="8">SAG 7.73</strain>
    </source>
</reference>
<protein>
    <recommendedName>
        <fullName evidence="7">DUF1232 domain-containing protein</fullName>
    </recommendedName>
</protein>
<feature type="transmembrane region" description="Helical" evidence="6">
    <location>
        <begin position="110"/>
        <end position="135"/>
    </location>
</feature>
<evidence type="ECO:0000256" key="5">
    <source>
        <dbReference type="SAM" id="MobiDB-lite"/>
    </source>
</evidence>
<name>A0A835T3E9_CHLIN</name>
<dbReference type="Pfam" id="PF06803">
    <property type="entry name" value="DUF1232"/>
    <property type="match status" value="1"/>
</dbReference>
<feature type="transmembrane region" description="Helical" evidence="6">
    <location>
        <begin position="190"/>
        <end position="210"/>
    </location>
</feature>
<keyword evidence="9" id="KW-1185">Reference proteome</keyword>
<evidence type="ECO:0000256" key="4">
    <source>
        <dbReference type="ARBA" id="ARBA00023136"/>
    </source>
</evidence>
<feature type="transmembrane region" description="Helical" evidence="6">
    <location>
        <begin position="156"/>
        <end position="178"/>
    </location>
</feature>
<dbReference type="GO" id="GO:0012505">
    <property type="term" value="C:endomembrane system"/>
    <property type="evidence" value="ECO:0007669"/>
    <property type="project" value="UniProtKB-SubCell"/>
</dbReference>
<feature type="transmembrane region" description="Helical" evidence="6">
    <location>
        <begin position="87"/>
        <end position="104"/>
    </location>
</feature>
<keyword evidence="2 6" id="KW-0812">Transmembrane</keyword>
<evidence type="ECO:0000256" key="6">
    <source>
        <dbReference type="SAM" id="Phobius"/>
    </source>
</evidence>
<feature type="region of interest" description="Disordered" evidence="5">
    <location>
        <begin position="1"/>
        <end position="54"/>
    </location>
</feature>
<accession>A0A835T3E9</accession>
<dbReference type="AlphaFoldDB" id="A0A835T3E9"/>